<evidence type="ECO:0000256" key="4">
    <source>
        <dbReference type="ARBA" id="ARBA00022490"/>
    </source>
</evidence>
<evidence type="ECO:0000256" key="6">
    <source>
        <dbReference type="SAM" id="MobiDB-lite"/>
    </source>
</evidence>
<sequence length="285" mass="30345">MPILVSTGCPDVQTVASSYSNMSGSSAAGTSGALIGSTRVIARHIQKNVRLLFDPLLPGCPIPPKGDLYVTESQLVWFDPETLINISIDYPTIIIHAISRQGDPFANGPCIYSQLSATSGDGAEISQTSSAPNSNGGSADNEETFEMRLVPDDPSSLDAIYQAMSDCAAMHPDPDTEIDMDDDDEMAGGDWTFDPETAESVRFSEVGRAALEHLETVFGVGVRPEILDGHVAETSVSSTTPRDANGDEISSESGLEEARVQGERVANRTEVPSTTGQFDDAEEDR</sequence>
<gene>
    <name evidence="7" type="ORF">BASA50_011249</name>
</gene>
<keyword evidence="4" id="KW-0963">Cytoplasm</keyword>
<dbReference type="PANTHER" id="PTHR21399:SF0">
    <property type="entry name" value="METHYLOSOME SUBUNIT PICLN"/>
    <property type="match status" value="1"/>
</dbReference>
<dbReference type="EMBL" id="JAFCIX010000555">
    <property type="protein sequence ID" value="KAH6587645.1"/>
    <property type="molecule type" value="Genomic_DNA"/>
</dbReference>
<comment type="similarity">
    <text evidence="3">Belongs to the pICln (TC 1.A.47) family.</text>
</comment>
<feature type="compositionally biased region" description="Basic and acidic residues" evidence="6">
    <location>
        <begin position="256"/>
        <end position="267"/>
    </location>
</feature>
<evidence type="ECO:0008006" key="9">
    <source>
        <dbReference type="Google" id="ProtNLM"/>
    </source>
</evidence>
<proteinExistence type="inferred from homology"/>
<feature type="region of interest" description="Disordered" evidence="6">
    <location>
        <begin position="121"/>
        <end position="141"/>
    </location>
</feature>
<evidence type="ECO:0000256" key="5">
    <source>
        <dbReference type="ARBA" id="ARBA00023242"/>
    </source>
</evidence>
<dbReference type="InterPro" id="IPR011993">
    <property type="entry name" value="PH-like_dom_sf"/>
</dbReference>
<dbReference type="InterPro" id="IPR039924">
    <property type="entry name" value="ICln/Lot5/Saf5"/>
</dbReference>
<feature type="compositionally biased region" description="Polar residues" evidence="6">
    <location>
        <begin position="121"/>
        <end position="138"/>
    </location>
</feature>
<evidence type="ECO:0000256" key="1">
    <source>
        <dbReference type="ARBA" id="ARBA00004123"/>
    </source>
</evidence>
<dbReference type="Proteomes" id="UP001648503">
    <property type="component" value="Unassembled WGS sequence"/>
</dbReference>
<keyword evidence="5" id="KW-0539">Nucleus</keyword>
<protein>
    <recommendedName>
        <fullName evidence="9">Chloride conductance regulatory protein ICln</fullName>
    </recommendedName>
</protein>
<accession>A0ABQ8EW85</accession>
<evidence type="ECO:0000313" key="7">
    <source>
        <dbReference type="EMBL" id="KAH6587645.1"/>
    </source>
</evidence>
<evidence type="ECO:0000256" key="2">
    <source>
        <dbReference type="ARBA" id="ARBA00004496"/>
    </source>
</evidence>
<evidence type="ECO:0000256" key="3">
    <source>
        <dbReference type="ARBA" id="ARBA00007054"/>
    </source>
</evidence>
<organism evidence="7 8">
    <name type="scientific">Batrachochytrium salamandrivorans</name>
    <dbReference type="NCBI Taxonomy" id="1357716"/>
    <lineage>
        <taxon>Eukaryota</taxon>
        <taxon>Fungi</taxon>
        <taxon>Fungi incertae sedis</taxon>
        <taxon>Chytridiomycota</taxon>
        <taxon>Chytridiomycota incertae sedis</taxon>
        <taxon>Chytridiomycetes</taxon>
        <taxon>Rhizophydiales</taxon>
        <taxon>Rhizophydiales incertae sedis</taxon>
        <taxon>Batrachochytrium</taxon>
    </lineage>
</organism>
<dbReference type="PRINTS" id="PR01348">
    <property type="entry name" value="ICLNCHANNEL"/>
</dbReference>
<comment type="subcellular location">
    <subcellularLocation>
        <location evidence="2">Cytoplasm</location>
    </subcellularLocation>
    <subcellularLocation>
        <location evidence="1">Nucleus</location>
    </subcellularLocation>
</comment>
<keyword evidence="8" id="KW-1185">Reference proteome</keyword>
<dbReference type="Gene3D" id="2.30.29.30">
    <property type="entry name" value="Pleckstrin-homology domain (PH domain)/Phosphotyrosine-binding domain (PTB)"/>
    <property type="match status" value="1"/>
</dbReference>
<dbReference type="InterPro" id="IPR003521">
    <property type="entry name" value="ICln"/>
</dbReference>
<dbReference type="Pfam" id="PF03517">
    <property type="entry name" value="Voldacs"/>
    <property type="match status" value="1"/>
</dbReference>
<feature type="region of interest" description="Disordered" evidence="6">
    <location>
        <begin position="233"/>
        <end position="285"/>
    </location>
</feature>
<reference evidence="7 8" key="1">
    <citation type="submission" date="2021-02" db="EMBL/GenBank/DDBJ databases">
        <title>Variation within the Batrachochytrium salamandrivorans European outbreak.</title>
        <authorList>
            <person name="Kelly M."/>
            <person name="Pasmans F."/>
            <person name="Shea T.P."/>
            <person name="Munoz J.F."/>
            <person name="Carranza S."/>
            <person name="Cuomo C.A."/>
            <person name="Martel A."/>
        </authorList>
    </citation>
    <scope>NUCLEOTIDE SEQUENCE [LARGE SCALE GENOMIC DNA]</scope>
    <source>
        <strain evidence="7 8">AMFP18/2</strain>
    </source>
</reference>
<comment type="caution">
    <text evidence="7">The sequence shown here is derived from an EMBL/GenBank/DDBJ whole genome shotgun (WGS) entry which is preliminary data.</text>
</comment>
<name>A0ABQ8EW85_9FUNG</name>
<dbReference type="PANTHER" id="PTHR21399">
    <property type="entry name" value="CHLORIDE CONDUCTANCE REGULATORY PROTEIN ICLN"/>
    <property type="match status" value="1"/>
</dbReference>
<evidence type="ECO:0000313" key="8">
    <source>
        <dbReference type="Proteomes" id="UP001648503"/>
    </source>
</evidence>